<dbReference type="EMBL" id="CAJNOJ010000140">
    <property type="protein sequence ID" value="CAF1186658.1"/>
    <property type="molecule type" value="Genomic_DNA"/>
</dbReference>
<comment type="caution">
    <text evidence="1">The sequence shown here is derived from an EMBL/GenBank/DDBJ whole genome shotgun (WGS) entry which is preliminary data.</text>
</comment>
<proteinExistence type="predicted"/>
<sequence length="593" mass="68892">MSFKKISQTFSTNVSLRPFMFICFILILVATMQTNLFKSSSLIQRGLNIVTKQNRFQSKEPLIKEQTNLKDLLSIHVNQTLESTVQCVGSLYNQSCLFQNLYYVDSTFIMLIVKGRSLPTYSVRTNAFDFRSLTPNKREFDTYADLELFVRHVIFPKWFPYVTLYFSQPWHFNIGHALFDGLYPAYVAMIRFSPRHLHPFRILAGIDDCSDCWSEDVYSRFAGLGIVKQNVLNKLSTNRWYVFEEMIMGSGTMCQRCNQPNLQLAGGVELDASRLFRDRMYQQHGFVPLIRRYQSSAEHRTLHSVLQAYVIDNKRFTPNDREAINDAIKEIHNYTYSHMNQAEKQLNDDLEWPLINVTYIYYQSIKAQNMSALSVNATRIDSRSPTYEILDSNFMAQLKLLHQMDIHITGPGTGQMYQTFLSDGSVSINIGGIRPQGVHDTSKAYTSFLEQHMTSGAPYLKGLYYPINERQKGIRKEHIVELIRQAGRLILQGFRIPVNPRENLAPDGQLFIEMCELDRQFCELVTTRSPDHEYRCLDLWVEDFVHEDQQWKQGGYIYSGRNISCPFNRTLLYELRKKYGIEHRTGNSSESTQ</sequence>
<accession>A0A814VDI6</accession>
<gene>
    <name evidence="1" type="ORF">EDS130_LOCUS24562</name>
</gene>
<evidence type="ECO:0000313" key="2">
    <source>
        <dbReference type="Proteomes" id="UP000663852"/>
    </source>
</evidence>
<dbReference type="Proteomes" id="UP000663852">
    <property type="component" value="Unassembled WGS sequence"/>
</dbReference>
<dbReference type="AlphaFoldDB" id="A0A814VDI6"/>
<protein>
    <submittedName>
        <fullName evidence="1">Uncharacterized protein</fullName>
    </submittedName>
</protein>
<organism evidence="1 2">
    <name type="scientific">Adineta ricciae</name>
    <name type="common">Rotifer</name>
    <dbReference type="NCBI Taxonomy" id="249248"/>
    <lineage>
        <taxon>Eukaryota</taxon>
        <taxon>Metazoa</taxon>
        <taxon>Spiralia</taxon>
        <taxon>Gnathifera</taxon>
        <taxon>Rotifera</taxon>
        <taxon>Eurotatoria</taxon>
        <taxon>Bdelloidea</taxon>
        <taxon>Adinetida</taxon>
        <taxon>Adinetidae</taxon>
        <taxon>Adineta</taxon>
    </lineage>
</organism>
<reference evidence="1" key="1">
    <citation type="submission" date="2021-02" db="EMBL/GenBank/DDBJ databases">
        <authorList>
            <person name="Nowell W R."/>
        </authorList>
    </citation>
    <scope>NUCLEOTIDE SEQUENCE</scope>
</reference>
<name>A0A814VDI6_ADIRI</name>
<evidence type="ECO:0000313" key="1">
    <source>
        <dbReference type="EMBL" id="CAF1186658.1"/>
    </source>
</evidence>
<dbReference type="OrthoDB" id="9977624at2759"/>